<dbReference type="EMBL" id="JAAATY010000049">
    <property type="protein sequence ID" value="NRN71000.1"/>
    <property type="molecule type" value="Genomic_DNA"/>
</dbReference>
<evidence type="ECO:0000256" key="1">
    <source>
        <dbReference type="ARBA" id="ARBA00022598"/>
    </source>
</evidence>
<dbReference type="EC" id="6.3.2.2" evidence="5"/>
<organism evidence="6 7">
    <name type="scientific">Kibdelosporangium persicum</name>
    <dbReference type="NCBI Taxonomy" id="2698649"/>
    <lineage>
        <taxon>Bacteria</taxon>
        <taxon>Bacillati</taxon>
        <taxon>Actinomycetota</taxon>
        <taxon>Actinomycetes</taxon>
        <taxon>Pseudonocardiales</taxon>
        <taxon>Pseudonocardiaceae</taxon>
        <taxon>Kibdelosporangium</taxon>
    </lineage>
</organism>
<evidence type="ECO:0000256" key="5">
    <source>
        <dbReference type="PIRNR" id="PIRNR017901"/>
    </source>
</evidence>
<evidence type="ECO:0000313" key="7">
    <source>
        <dbReference type="Proteomes" id="UP000763557"/>
    </source>
</evidence>
<keyword evidence="2 5" id="KW-0547">Nucleotide-binding</keyword>
<dbReference type="SUPFAM" id="SSF55931">
    <property type="entry name" value="Glutamine synthetase/guanido kinase"/>
    <property type="match status" value="1"/>
</dbReference>
<dbReference type="InterPro" id="IPR035434">
    <property type="entry name" value="GCL_bact_plant"/>
</dbReference>
<gene>
    <name evidence="6" type="ORF">GC106_82750</name>
</gene>
<proteinExistence type="inferred from homology"/>
<comment type="function">
    <text evidence="5">Catalyzes the synthesis of gamma-glutamylcysteine (gamma-GC).</text>
</comment>
<dbReference type="InterPro" id="IPR014746">
    <property type="entry name" value="Gln_synth/guanido_kin_cat_dom"/>
</dbReference>
<accession>A0ABX2FJJ4</accession>
<comment type="caution">
    <text evidence="6">The sequence shown here is derived from an EMBL/GenBank/DDBJ whole genome shotgun (WGS) entry which is preliminary data.</text>
</comment>
<name>A0ABX2FJJ4_9PSEU</name>
<sequence length="450" mass="49482">MGSTKSLSREDLFAVFAKPPGVPELIGIEVESAPLDLRTGRGVPYHGVHGLGEFLAHCQDELGGEPRFERGRPVGIMLPDGDQISLENGGAVEYSSRPAASLVEAVEVTRRMLGWLGKIAEHHGFALVPGSNFPFTSIDDVHWVPNARGDIMRDHFASLGEASAWGREVMALTLSTQVTLDYVTEEDLIEKLRMQAAVSTVAAALFVNSPLEHGRHHGALSRRMQYWSRIDPARTRIIPVTIGDSVTLEGFVDWALSLPMIYHKHPDGSCEAAPARSFAELLATGFDDGRRPDASDWMAHLSQIYTDVRVRNTLEMRAVDSPPYDALPAVAAFWTGLTYHPGSRAAAWELLRHATVDQHYAALADIAVRGMAARFAGRPVRELAAELVRLSEAGLRARVAAGVETDEALAYLSPVREVAETGETFAEKCLHRWENEFERDPARYVNAYRV</sequence>
<keyword evidence="1 5" id="KW-0436">Ligase</keyword>
<dbReference type="GO" id="GO:0016874">
    <property type="term" value="F:ligase activity"/>
    <property type="evidence" value="ECO:0007669"/>
    <property type="project" value="UniProtKB-KW"/>
</dbReference>
<dbReference type="Proteomes" id="UP000763557">
    <property type="component" value="Unassembled WGS sequence"/>
</dbReference>
<evidence type="ECO:0000256" key="2">
    <source>
        <dbReference type="ARBA" id="ARBA00022741"/>
    </source>
</evidence>
<comment type="catalytic activity">
    <reaction evidence="4 5">
        <text>L-cysteine + L-glutamate + ATP = gamma-L-glutamyl-L-cysteine + ADP + phosphate + H(+)</text>
        <dbReference type="Rhea" id="RHEA:13285"/>
        <dbReference type="ChEBI" id="CHEBI:15378"/>
        <dbReference type="ChEBI" id="CHEBI:29985"/>
        <dbReference type="ChEBI" id="CHEBI:30616"/>
        <dbReference type="ChEBI" id="CHEBI:35235"/>
        <dbReference type="ChEBI" id="CHEBI:43474"/>
        <dbReference type="ChEBI" id="CHEBI:58173"/>
        <dbReference type="ChEBI" id="CHEBI:456216"/>
        <dbReference type="EC" id="6.3.2.2"/>
    </reaction>
</comment>
<evidence type="ECO:0000313" key="6">
    <source>
        <dbReference type="EMBL" id="NRN71000.1"/>
    </source>
</evidence>
<protein>
    <recommendedName>
        <fullName evidence="5">Glutamate--cysteine ligase</fullName>
        <ecNumber evidence="5">6.3.2.2</ecNumber>
    </recommendedName>
</protein>
<dbReference type="Pfam" id="PF04107">
    <property type="entry name" value="GCS2"/>
    <property type="match status" value="1"/>
</dbReference>
<dbReference type="PANTHER" id="PTHR34378">
    <property type="entry name" value="GLUTAMATE--CYSTEINE LIGASE, CHLOROPLASTIC"/>
    <property type="match status" value="1"/>
</dbReference>
<dbReference type="PANTHER" id="PTHR34378:SF1">
    <property type="entry name" value="GLUTAMATE--CYSTEINE LIGASE, CHLOROPLASTIC"/>
    <property type="match status" value="1"/>
</dbReference>
<reference evidence="6 7" key="1">
    <citation type="submission" date="2020-01" db="EMBL/GenBank/DDBJ databases">
        <title>Kibdelosporangium persica a novel Actinomycetes from a hot desert in Iran.</title>
        <authorList>
            <person name="Safaei N."/>
            <person name="Zaburannyi N."/>
            <person name="Mueller R."/>
            <person name="Wink J."/>
        </authorList>
    </citation>
    <scope>NUCLEOTIDE SEQUENCE [LARGE SCALE GENOMIC DNA]</scope>
    <source>
        <strain evidence="6 7">4NS15</strain>
    </source>
</reference>
<evidence type="ECO:0000256" key="4">
    <source>
        <dbReference type="ARBA" id="ARBA00048819"/>
    </source>
</evidence>
<dbReference type="InterPro" id="IPR006336">
    <property type="entry name" value="GCS2"/>
</dbReference>
<comment type="similarity">
    <text evidence="5">Belongs to the glutamate--cysteine ligase type 2 family. EgtA subfamily.</text>
</comment>
<keyword evidence="7" id="KW-1185">Reference proteome</keyword>
<keyword evidence="3 5" id="KW-0067">ATP-binding</keyword>
<evidence type="ECO:0000256" key="3">
    <source>
        <dbReference type="ARBA" id="ARBA00022840"/>
    </source>
</evidence>
<dbReference type="PIRSF" id="PIRSF017901">
    <property type="entry name" value="GCL"/>
    <property type="match status" value="1"/>
</dbReference>
<dbReference type="Gene3D" id="3.30.590.20">
    <property type="match status" value="1"/>
</dbReference>
<dbReference type="RefSeq" id="WP_173142173.1">
    <property type="nucleotide sequence ID" value="NZ_CBCSGW010000020.1"/>
</dbReference>